<accession>A0A072NK45</accession>
<protein>
    <submittedName>
        <fullName evidence="1">Uncharacterized protein</fullName>
    </submittedName>
</protein>
<dbReference type="AlphaFoldDB" id="A0A072NK45"/>
<dbReference type="EMBL" id="JJRY01000013">
    <property type="protein sequence ID" value="KEF37597.1"/>
    <property type="molecule type" value="Genomic_DNA"/>
</dbReference>
<comment type="caution">
    <text evidence="1">The sequence shown here is derived from an EMBL/GenBank/DDBJ whole genome shotgun (WGS) entry which is preliminary data.</text>
</comment>
<reference evidence="1 2" key="1">
    <citation type="submission" date="2014-04" db="EMBL/GenBank/DDBJ databases">
        <title>Draft genome sequence of Bacillus azotoformans MEV2011, a (co-) denitrifying strain unable to grow in the presence of oxygen.</title>
        <authorList>
            <person name="Nielsen M."/>
            <person name="Schreiber L."/>
            <person name="Finster K."/>
            <person name="Schramm A."/>
        </authorList>
    </citation>
    <scope>NUCLEOTIDE SEQUENCE [LARGE SCALE GENOMIC DNA]</scope>
    <source>
        <strain evidence="1 2">MEV2011</strain>
    </source>
</reference>
<evidence type="ECO:0000313" key="2">
    <source>
        <dbReference type="Proteomes" id="UP000027936"/>
    </source>
</evidence>
<gene>
    <name evidence="1" type="ORF">M670_03178</name>
</gene>
<proteinExistence type="predicted"/>
<dbReference type="Proteomes" id="UP000027936">
    <property type="component" value="Unassembled WGS sequence"/>
</dbReference>
<evidence type="ECO:0000313" key="1">
    <source>
        <dbReference type="EMBL" id="KEF37597.1"/>
    </source>
</evidence>
<dbReference type="PATRIC" id="fig|1348973.3.peg.3056"/>
<sequence length="57" mass="6552">MNINKRILLFLILAVTFFSTSPFIVKAKLTDKKSTIHFSVPLNEEATNFFHTQNPNI</sequence>
<name>A0A072NK45_SCHAZ</name>
<organism evidence="1 2">
    <name type="scientific">Schinkia azotoformans MEV2011</name>
    <dbReference type="NCBI Taxonomy" id="1348973"/>
    <lineage>
        <taxon>Bacteria</taxon>
        <taxon>Bacillati</taxon>
        <taxon>Bacillota</taxon>
        <taxon>Bacilli</taxon>
        <taxon>Bacillales</taxon>
        <taxon>Bacillaceae</taxon>
        <taxon>Calidifontibacillus/Schinkia group</taxon>
        <taxon>Schinkia</taxon>
    </lineage>
</organism>